<protein>
    <recommendedName>
        <fullName evidence="5">HD-CE domain-containing protein</fullName>
    </recommendedName>
</protein>
<dbReference type="Proteomes" id="UP000266391">
    <property type="component" value="Unassembled WGS sequence"/>
</dbReference>
<dbReference type="RefSeq" id="WP_118093801.1">
    <property type="nucleotide sequence ID" value="NZ_QSIQ01000048.1"/>
</dbReference>
<dbReference type="GO" id="GO:0016887">
    <property type="term" value="F:ATP hydrolysis activity"/>
    <property type="evidence" value="ECO:0007669"/>
    <property type="project" value="InterPro"/>
</dbReference>
<dbReference type="GO" id="GO:0005524">
    <property type="term" value="F:ATP binding"/>
    <property type="evidence" value="ECO:0007669"/>
    <property type="project" value="UniProtKB-KW"/>
</dbReference>
<comment type="similarity">
    <text evidence="1">Belongs to the heat shock protein 90 family.</text>
</comment>
<proteinExistence type="inferred from homology"/>
<dbReference type="PANTHER" id="PTHR11528">
    <property type="entry name" value="HEAT SHOCK PROTEIN 90 FAMILY MEMBER"/>
    <property type="match status" value="1"/>
</dbReference>
<evidence type="ECO:0000256" key="2">
    <source>
        <dbReference type="ARBA" id="ARBA00022741"/>
    </source>
</evidence>
<keyword evidence="3" id="KW-0067">ATP-binding</keyword>
<dbReference type="PRINTS" id="PR00775">
    <property type="entry name" value="HEATSHOCK90"/>
</dbReference>
<evidence type="ECO:0000256" key="1">
    <source>
        <dbReference type="ARBA" id="ARBA00008239"/>
    </source>
</evidence>
<evidence type="ECO:0000313" key="7">
    <source>
        <dbReference type="Proteomes" id="UP000266391"/>
    </source>
</evidence>
<dbReference type="AlphaFoldDB" id="A0A396AEM4"/>
<dbReference type="InterPro" id="IPR020575">
    <property type="entry name" value="Hsp90_N"/>
</dbReference>
<evidence type="ECO:0000256" key="3">
    <source>
        <dbReference type="ARBA" id="ARBA00022840"/>
    </source>
</evidence>
<organism evidence="6 7">
    <name type="scientific">Roseburia inulinivorans</name>
    <dbReference type="NCBI Taxonomy" id="360807"/>
    <lineage>
        <taxon>Bacteria</taxon>
        <taxon>Bacillati</taxon>
        <taxon>Bacillota</taxon>
        <taxon>Clostridia</taxon>
        <taxon>Lachnospirales</taxon>
        <taxon>Lachnospiraceae</taxon>
        <taxon>Roseburia</taxon>
    </lineage>
</organism>
<dbReference type="Pfam" id="PF24391">
    <property type="entry name" value="HD-CE"/>
    <property type="match status" value="1"/>
</dbReference>
<dbReference type="EMBL" id="QSIQ01000048">
    <property type="protein sequence ID" value="RHC98407.1"/>
    <property type="molecule type" value="Genomic_DNA"/>
</dbReference>
<dbReference type="InterPro" id="IPR056471">
    <property type="entry name" value="HD-CE"/>
</dbReference>
<dbReference type="Gene3D" id="3.30.565.10">
    <property type="entry name" value="Histidine kinase-like ATPase, C-terminal domain"/>
    <property type="match status" value="1"/>
</dbReference>
<evidence type="ECO:0000256" key="4">
    <source>
        <dbReference type="ARBA" id="ARBA00023186"/>
    </source>
</evidence>
<evidence type="ECO:0000259" key="5">
    <source>
        <dbReference type="Pfam" id="PF24391"/>
    </source>
</evidence>
<dbReference type="InterPro" id="IPR001404">
    <property type="entry name" value="Hsp90_fam"/>
</dbReference>
<dbReference type="InterPro" id="IPR036890">
    <property type="entry name" value="HATPase_C_sf"/>
</dbReference>
<reference evidence="6 7" key="1">
    <citation type="submission" date="2018-08" db="EMBL/GenBank/DDBJ databases">
        <title>A genome reference for cultivated species of the human gut microbiota.</title>
        <authorList>
            <person name="Zou Y."/>
            <person name="Xue W."/>
            <person name="Luo G."/>
        </authorList>
    </citation>
    <scope>NUCLEOTIDE SEQUENCE [LARGE SCALE GENOMIC DNA]</scope>
    <source>
        <strain evidence="6 7">AM32-8LB</strain>
    </source>
</reference>
<feature type="domain" description="HD-CE" evidence="5">
    <location>
        <begin position="46"/>
        <end position="320"/>
    </location>
</feature>
<gene>
    <name evidence="6" type="ORF">DW813_16500</name>
</gene>
<evidence type="ECO:0000313" key="6">
    <source>
        <dbReference type="EMBL" id="RHC98407.1"/>
    </source>
</evidence>
<dbReference type="SUPFAM" id="SSF55874">
    <property type="entry name" value="ATPase domain of HSP90 chaperone/DNA topoisomerase II/histidine kinase"/>
    <property type="match status" value="1"/>
</dbReference>
<comment type="caution">
    <text evidence="6">The sequence shown here is derived from an EMBL/GenBank/DDBJ whole genome shotgun (WGS) entry which is preliminary data.</text>
</comment>
<accession>A0A396AEM4</accession>
<keyword evidence="2" id="KW-0547">Nucleotide-binding</keyword>
<keyword evidence="4" id="KW-0143">Chaperone</keyword>
<dbReference type="GO" id="GO:0140662">
    <property type="term" value="F:ATP-dependent protein folding chaperone"/>
    <property type="evidence" value="ECO:0007669"/>
    <property type="project" value="InterPro"/>
</dbReference>
<name>A0A396AEM4_9FIRM</name>
<dbReference type="GO" id="GO:0051082">
    <property type="term" value="F:unfolded protein binding"/>
    <property type="evidence" value="ECO:0007669"/>
    <property type="project" value="InterPro"/>
</dbReference>
<sequence length="1013" mass="117533">MNQFTNYVELQAEKAENLSFCRGIKLLHIRDKVETMLGFIGKGGIFEEYTVHSIEHIDEMLKIVEWLIPDITKEKMTYAEWLMLTLAIYFHDLGMVVTKDEFEHRDETGFKEYKEKVLENTEEFEYEECAKERGDSFLYQEFVRENHAARIRQWIEGKNARNLGEAEAVCQEIEDILKNLDKMFKADLAMICESHHKDDIEDFSKYKVKKMYGNTENEKVNLNYIAIILRTADLLHITRDRTPSVARRLINVSNPVSVLEWEKQMAVRAVRPKDQRNEEGVVDNSKQKDTIEITAYFDGAETAEAYFGLSSYLQYTRKELAKCCEIVEKAQKREGAVGYEFPWREVDESQIEVNGFEKKKLQFTIAQDNILQLLVGHTLYNDSSVVVRELVQNGIDAVRLQTEYEKRNGKDYSQGKVWVEWNSVKRQLSFWDNGTGMSIQDVENYLLKVGASKYRDEVVKKQFPNFTSISHFGIGILTCFMVANDIDIVTSSDEQEEANSINLRKVNGSYLLRKMDKNELDVRIKQHGTMVKLYVRSDVDMAKLENDLRKWIVVPEIPVYLSVDGNENIRIGYNSLKEILIKYLNETGHDVDGEKYDVYEKKHGNVTVAYAVRHLKYMSDWCLMSADNRRVQRKAILPIGTCVEGIRVEFSTPGYKNTSILAIANIKNSKYQTNVARSAIELDANNEILSDIYDVYKDYVQEQMDRLEDQDYAQSWAVSEGRYLMRPLIYDDYSNSRIEPIDEDVLIHRLAHLKCLALENEGVRQIVSAEDVAELEEINIFECEMTRAGEYLLKEVRSSATLSSLIGVVCKDNFLAGVKNVICNIDMGNLLHQYALKNKEVSKIEVAHKERRIHVTYSCKNDLWYEFDLRNRGLAARSLYIPKKNMVISGLKEEIGVKNFGGIYIQSNTELCEYLIKVIGAFQSEDTEENKILLEVFLSYVFDNKVLEVAYKQDVNTSNMFKQLLEERFVRVSNELIEKMWAKIDTQEFVNKILTKNYTLYSIDNWSRKNDSI</sequence>
<dbReference type="Pfam" id="PF13589">
    <property type="entry name" value="HATPase_c_3"/>
    <property type="match status" value="1"/>
</dbReference>